<feature type="domain" description="Multidrug resistance protein MdtA-like barrel-sandwich hybrid" evidence="2">
    <location>
        <begin position="53"/>
        <end position="232"/>
    </location>
</feature>
<keyword evidence="1" id="KW-1133">Transmembrane helix</keyword>
<dbReference type="STRING" id="382638.Hac_1748"/>
<dbReference type="KEGG" id="hac:Hac_1748"/>
<gene>
    <name evidence="3" type="ordered locus">Hac_1748</name>
</gene>
<keyword evidence="4" id="KW-1185">Reference proteome</keyword>
<evidence type="ECO:0000313" key="4">
    <source>
        <dbReference type="Proteomes" id="UP000000775"/>
    </source>
</evidence>
<dbReference type="Gene3D" id="2.40.30.170">
    <property type="match status" value="1"/>
</dbReference>
<dbReference type="Gene3D" id="2.40.50.100">
    <property type="match status" value="1"/>
</dbReference>
<dbReference type="SUPFAM" id="SSF111369">
    <property type="entry name" value="HlyD-like secretion proteins"/>
    <property type="match status" value="2"/>
</dbReference>
<keyword evidence="1" id="KW-0472">Membrane</keyword>
<dbReference type="AlphaFoldDB" id="Q17V82"/>
<evidence type="ECO:0000313" key="3">
    <source>
        <dbReference type="EMBL" id="CAK00444.1"/>
    </source>
</evidence>
<protein>
    <recommendedName>
        <fullName evidence="2">Multidrug resistance protein MdtA-like barrel-sandwich hybrid domain-containing protein</fullName>
    </recommendedName>
</protein>
<dbReference type="Pfam" id="PF25917">
    <property type="entry name" value="BSH_RND"/>
    <property type="match status" value="1"/>
</dbReference>
<feature type="transmembrane region" description="Helical" evidence="1">
    <location>
        <begin position="16"/>
        <end position="36"/>
    </location>
</feature>
<evidence type="ECO:0000259" key="2">
    <source>
        <dbReference type="Pfam" id="PF25917"/>
    </source>
</evidence>
<sequence>MLRKIMLNSKLDQKKAAFIGGGVLLLGLIVLFYLAYRPRAEVLQGFLEAREYSVSSKVSGRIEKVFVKKGDQIKKGDLAFSISSPELEAKLAQAEAGHKAAKALSDEVKRGSRDEMINSARDIWQAAKSQATLAKETYKRVQDLYDNGVASLQKRDEAYAAYESTKYNESAAYQKYKMALGGASSESKIAAKAKESAALGQVNEVESYLKDVKATAPIDGEVSNVLLSSGELSPKGFPVVLMIDLKDSWLKISVPEKYLSDFEVGKEFEGYIPALKKNAKFKVKYLSVMGDFATWKATNNSNTYDMKSYEVEAIPLEKLENFRVGMSVLVTIKP</sequence>
<reference evidence="3 4" key="1">
    <citation type="journal article" date="2006" name="PLoS Genet.">
        <title>Who ate whom? Adaptive Helicobacter genomic changes that accompanied a host jump from early humans to large felines.</title>
        <authorList>
            <person name="Eppinger M."/>
            <person name="Baar C."/>
            <person name="Linz B."/>
            <person name="Raddatz G."/>
            <person name="Lanz C."/>
            <person name="Keller H."/>
            <person name="Morelli G."/>
            <person name="Gressmann H."/>
            <person name="Achtman M."/>
            <person name="Schuster S.C."/>
        </authorList>
    </citation>
    <scope>NUCLEOTIDE SEQUENCE [LARGE SCALE GENOMIC DNA]</scope>
    <source>
        <strain evidence="3 4">Sheeba</strain>
    </source>
</reference>
<proteinExistence type="predicted"/>
<dbReference type="Proteomes" id="UP000000775">
    <property type="component" value="Chromosome"/>
</dbReference>
<dbReference type="EMBL" id="AM260522">
    <property type="protein sequence ID" value="CAK00444.1"/>
    <property type="molecule type" value="Genomic_DNA"/>
</dbReference>
<dbReference type="HOGENOM" id="CLU_018816_6_1_7"/>
<keyword evidence="1" id="KW-0812">Transmembrane</keyword>
<dbReference type="eggNOG" id="COG0845">
    <property type="taxonomic scope" value="Bacteria"/>
</dbReference>
<dbReference type="InterPro" id="IPR058625">
    <property type="entry name" value="MdtA-like_BSH"/>
</dbReference>
<name>Q17V82_HELAH</name>
<dbReference type="Gene3D" id="1.10.287.470">
    <property type="entry name" value="Helix hairpin bin"/>
    <property type="match status" value="1"/>
</dbReference>
<dbReference type="PANTHER" id="PTHR30438">
    <property type="entry name" value="36 KDA ANTIGEN-RELATED"/>
    <property type="match status" value="1"/>
</dbReference>
<dbReference type="PANTHER" id="PTHR30438:SF1">
    <property type="entry name" value="36 KDA ANTIGEN"/>
    <property type="match status" value="1"/>
</dbReference>
<organism evidence="3 4">
    <name type="scientific">Helicobacter acinonychis (strain Sheeba)</name>
    <dbReference type="NCBI Taxonomy" id="382638"/>
    <lineage>
        <taxon>Bacteria</taxon>
        <taxon>Pseudomonadati</taxon>
        <taxon>Campylobacterota</taxon>
        <taxon>Epsilonproteobacteria</taxon>
        <taxon>Campylobacterales</taxon>
        <taxon>Helicobacteraceae</taxon>
        <taxon>Helicobacter</taxon>
    </lineage>
</organism>
<accession>Q17V82</accession>
<evidence type="ECO:0000256" key="1">
    <source>
        <dbReference type="SAM" id="Phobius"/>
    </source>
</evidence>
<dbReference type="SUPFAM" id="SSF56954">
    <property type="entry name" value="Outer membrane efflux proteins (OEP)"/>
    <property type="match status" value="1"/>
</dbReference>